<organism evidence="2 3">
    <name type="scientific">Loxostege sticticalis</name>
    <name type="common">Beet webworm moth</name>
    <dbReference type="NCBI Taxonomy" id="481309"/>
    <lineage>
        <taxon>Eukaryota</taxon>
        <taxon>Metazoa</taxon>
        <taxon>Ecdysozoa</taxon>
        <taxon>Arthropoda</taxon>
        <taxon>Hexapoda</taxon>
        <taxon>Insecta</taxon>
        <taxon>Pterygota</taxon>
        <taxon>Neoptera</taxon>
        <taxon>Endopterygota</taxon>
        <taxon>Lepidoptera</taxon>
        <taxon>Glossata</taxon>
        <taxon>Ditrysia</taxon>
        <taxon>Pyraloidea</taxon>
        <taxon>Crambidae</taxon>
        <taxon>Pyraustinae</taxon>
        <taxon>Loxostege</taxon>
    </lineage>
</organism>
<dbReference type="Gene3D" id="3.60.10.10">
    <property type="entry name" value="Endonuclease/exonuclease/phosphatase"/>
    <property type="match status" value="1"/>
</dbReference>
<dbReference type="InterPro" id="IPR005135">
    <property type="entry name" value="Endo/exonuclease/phosphatase"/>
</dbReference>
<protein>
    <recommendedName>
        <fullName evidence="1">Reverse transcriptase domain-containing protein</fullName>
    </recommendedName>
</protein>
<dbReference type="Proteomes" id="UP001549920">
    <property type="component" value="Unassembled WGS sequence"/>
</dbReference>
<evidence type="ECO:0000313" key="2">
    <source>
        <dbReference type="EMBL" id="KAL0858831.1"/>
    </source>
</evidence>
<proteinExistence type="predicted"/>
<comment type="caution">
    <text evidence="2">The sequence shown here is derived from an EMBL/GenBank/DDBJ whole genome shotgun (WGS) entry which is preliminary data.</text>
</comment>
<dbReference type="InterPro" id="IPR000477">
    <property type="entry name" value="RT_dom"/>
</dbReference>
<dbReference type="CDD" id="cd01650">
    <property type="entry name" value="RT_nLTR_like"/>
    <property type="match status" value="1"/>
</dbReference>
<dbReference type="PROSITE" id="PS50878">
    <property type="entry name" value="RT_POL"/>
    <property type="match status" value="1"/>
</dbReference>
<dbReference type="Pfam" id="PF00078">
    <property type="entry name" value="RVT_1"/>
    <property type="match status" value="1"/>
</dbReference>
<feature type="domain" description="Reverse transcriptase" evidence="1">
    <location>
        <begin position="515"/>
        <end position="789"/>
    </location>
</feature>
<dbReference type="SUPFAM" id="SSF56672">
    <property type="entry name" value="DNA/RNA polymerases"/>
    <property type="match status" value="1"/>
</dbReference>
<dbReference type="InterPro" id="IPR043502">
    <property type="entry name" value="DNA/RNA_pol_sf"/>
</dbReference>
<keyword evidence="3" id="KW-1185">Reference proteome</keyword>
<reference evidence="2 3" key="1">
    <citation type="submission" date="2024-06" db="EMBL/GenBank/DDBJ databases">
        <title>A chromosome-level genome assembly of beet webworm, Loxostege sticticalis.</title>
        <authorList>
            <person name="Zhang Y."/>
        </authorList>
    </citation>
    <scope>NUCLEOTIDE SEQUENCE [LARGE SCALE GENOMIC DNA]</scope>
    <source>
        <strain evidence="2">AQ026</strain>
        <tissue evidence="2">Whole body</tissue>
    </source>
</reference>
<dbReference type="Pfam" id="PF03372">
    <property type="entry name" value="Exo_endo_phos"/>
    <property type="match status" value="1"/>
</dbReference>
<evidence type="ECO:0000313" key="3">
    <source>
        <dbReference type="Proteomes" id="UP001549920"/>
    </source>
</evidence>
<name>A0ABR3H201_LOXSC</name>
<accession>A0ABR3H201</accession>
<dbReference type="SUPFAM" id="SSF56219">
    <property type="entry name" value="DNase I-like"/>
    <property type="match status" value="1"/>
</dbReference>
<dbReference type="EMBL" id="JBEUOH010000029">
    <property type="protein sequence ID" value="KAL0858831.1"/>
    <property type="molecule type" value="Genomic_DNA"/>
</dbReference>
<dbReference type="InterPro" id="IPR036691">
    <property type="entry name" value="Endo/exonu/phosph_ase_sf"/>
</dbReference>
<evidence type="ECO:0000259" key="1">
    <source>
        <dbReference type="PROSITE" id="PS50878"/>
    </source>
</evidence>
<sequence>MSSSQTSTVTFVSFNCKNVIRSVDCIRRLCDTADIVALQETWLLPHDISFLGTIDDNFAYTGVSAVDTSAGVLRGRPYGGVAILWRKSLLTSVSVIKCSSVRLAAIKIVHKERSLLVVSVYMPTDSSENIPEFTECLSEISAIVESSGVEYVYILGDFNAHPGERFGCELINHCTEQCWSCVDLDLLPANTYTFVSDAHGCRRWLDHCIVTSAARNSVTHVSVVYDTFWSDHYPVVLKCNIDVITPKIAHSSYSTNDVIWGERDSSQIDKYREYCHANLRSINFPLELTGCADRMCSDGSHRQTIDELYKNIICILTESAKISSKSKNSNKKNKHVTGWNKHVRDAHRYARECLQKWQHYGKPSAGPIYMDMVESRRVFKSKLKWCQNHQQQIKMDIIAEHRASKDFKRFWKATNKLSPKLSLPVSVAGIHEPSEIAKAFQTHFRVESPLGPTAAVFGDECGTDRLNVRFSAKDVDRVIKGMVRGKSPGHDHLSIEHLQCAGVHLPRVLSLLYNVCLSHSYLPDDFMRTIVVPVIKNKSGDPSDLSNYRPISLATVVAKVLDSLLDQHLSRHVKLSDAQFGFQPGLSTESAILCLKQTVKYYTDRNTPVFACFLDLSKAFDLVSYKLLWKKLQCQTDVPQELVAVLRSWYERQTNCVRWASSYSDVYRLECGVRQGGLTSPRLFNLYINGLIEELSGTNVGCFIDGVCVNNISYADDMVLLSPSIGAMRKLLNVCEAYAVSHGLRYNVKKSEYMVFKAGAKSCPRATTFTLNNSPLNRVSQFKYLGHWVTEDLRDNVDIERERRALSTRCNMVARRFSRCSRQVKITIFKAYCQSFYTGNLWVNYTQRVYSALRVQYNNGFRMLMGLPRFCSASGMFSDMHTDGFHAIVRKRVASLLKRLRGSTNSILNVMVDRWDSPLLGRWMRLHAKA</sequence>
<dbReference type="PANTHER" id="PTHR19446">
    <property type="entry name" value="REVERSE TRANSCRIPTASES"/>
    <property type="match status" value="1"/>
</dbReference>
<gene>
    <name evidence="2" type="ORF">ABMA27_011288</name>
</gene>